<protein>
    <recommendedName>
        <fullName evidence="1">BioF2-like acetyltransferase domain-containing protein</fullName>
    </recommendedName>
</protein>
<name>A0A1W6MQW0_9HYPH</name>
<dbReference type="Proteomes" id="UP000193978">
    <property type="component" value="Chromosome"/>
</dbReference>
<evidence type="ECO:0000259" key="1">
    <source>
        <dbReference type="Pfam" id="PF13480"/>
    </source>
</evidence>
<gene>
    <name evidence="2" type="ORF">B1812_01415</name>
</gene>
<dbReference type="SUPFAM" id="SSF55729">
    <property type="entry name" value="Acyl-CoA N-acyltransferases (Nat)"/>
    <property type="match status" value="1"/>
</dbReference>
<dbReference type="OrthoDB" id="7844032at2"/>
<dbReference type="EMBL" id="CP019948">
    <property type="protein sequence ID" value="ARN79952.1"/>
    <property type="molecule type" value="Genomic_DNA"/>
</dbReference>
<dbReference type="PANTHER" id="PTHR36174:SF1">
    <property type="entry name" value="LIPID II:GLYCINE GLYCYLTRANSFERASE"/>
    <property type="match status" value="1"/>
</dbReference>
<sequence length="316" mass="35653">MLAGNLDTIYFSDDWVLPKYLGWSSELKEENALVLVKRVLFVSKMLVLTFNLDTDSVNRLLESVPHNSYLTTIHWRDLTNTASTGSPLSSQNVDPAQIRVGLRWYKKASDSNKLIHWATFVVDLEKDIDEIVADMEATVRNKFRRAQKRGAVVTFEETTGEWTKDFYRLFKRLQAEFGLPIPDRDMLEQIFAGKNAVAVVGHDSEGISAINIIYLAQPYGYYMLGASSNSKEQGVGQLMQLETIGYLKSKGFKKYDLGGINSAQPGILAFKKSFGGDLYDLGSEWVYTPKLVQLLTKLRSSYNYLRSNAALPARFS</sequence>
<reference evidence="2 3" key="1">
    <citation type="submission" date="2017-02" db="EMBL/GenBank/DDBJ databases">
        <authorList>
            <person name="Peterson S.W."/>
        </authorList>
    </citation>
    <scope>NUCLEOTIDE SEQUENCE [LARGE SCALE GENOMIC DNA]</scope>
    <source>
        <strain evidence="2 3">S285</strain>
    </source>
</reference>
<dbReference type="PANTHER" id="PTHR36174">
    <property type="entry name" value="LIPID II:GLYCINE GLYCYLTRANSFERASE"/>
    <property type="match status" value="1"/>
</dbReference>
<dbReference type="InterPro" id="IPR016181">
    <property type="entry name" value="Acyl_CoA_acyltransferase"/>
</dbReference>
<dbReference type="InterPro" id="IPR050644">
    <property type="entry name" value="PG_Glycine_Bridge_Synth"/>
</dbReference>
<proteinExistence type="predicted"/>
<evidence type="ECO:0000313" key="3">
    <source>
        <dbReference type="Proteomes" id="UP000193978"/>
    </source>
</evidence>
<dbReference type="KEGG" id="mbry:B1812_01415"/>
<dbReference type="RefSeq" id="WP_085770005.1">
    <property type="nucleotide sequence ID" value="NZ_AP027149.1"/>
</dbReference>
<keyword evidence="3" id="KW-1185">Reference proteome</keyword>
<feature type="domain" description="BioF2-like acetyltransferase" evidence="1">
    <location>
        <begin position="137"/>
        <end position="262"/>
    </location>
</feature>
<evidence type="ECO:0000313" key="2">
    <source>
        <dbReference type="EMBL" id="ARN79952.1"/>
    </source>
</evidence>
<dbReference type="AlphaFoldDB" id="A0A1W6MQW0"/>
<dbReference type="InterPro" id="IPR038740">
    <property type="entry name" value="BioF2-like_GNAT_dom"/>
</dbReference>
<organism evidence="2 3">
    <name type="scientific">Methylocystis bryophila</name>
    <dbReference type="NCBI Taxonomy" id="655015"/>
    <lineage>
        <taxon>Bacteria</taxon>
        <taxon>Pseudomonadati</taxon>
        <taxon>Pseudomonadota</taxon>
        <taxon>Alphaproteobacteria</taxon>
        <taxon>Hyphomicrobiales</taxon>
        <taxon>Methylocystaceae</taxon>
        <taxon>Methylocystis</taxon>
    </lineage>
</organism>
<accession>A0A1W6MQW0</accession>
<dbReference type="Gene3D" id="3.40.630.30">
    <property type="match status" value="1"/>
</dbReference>
<dbReference type="Pfam" id="PF13480">
    <property type="entry name" value="Acetyltransf_6"/>
    <property type="match status" value="1"/>
</dbReference>
<dbReference type="STRING" id="655015.B1812_01415"/>